<keyword evidence="9" id="KW-0573">Peptidoglycan synthesis</keyword>
<dbReference type="InterPro" id="IPR001460">
    <property type="entry name" value="PCN-bd_Tpept"/>
</dbReference>
<comment type="caution">
    <text evidence="18">The sequence shown here is derived from an EMBL/GenBank/DDBJ whole genome shotgun (WGS) entry which is preliminary data.</text>
</comment>
<comment type="similarity">
    <text evidence="2">In the N-terminal section; belongs to the glycosyltransferase 51 family.</text>
</comment>
<keyword evidence="11" id="KW-0961">Cell wall biogenesis/degradation</keyword>
<dbReference type="CDD" id="cd06577">
    <property type="entry name" value="PASTA_pknB"/>
    <property type="match status" value="1"/>
</dbReference>
<evidence type="ECO:0000256" key="14">
    <source>
        <dbReference type="SAM" id="MobiDB-lite"/>
    </source>
</evidence>
<evidence type="ECO:0000256" key="6">
    <source>
        <dbReference type="ARBA" id="ARBA00022679"/>
    </source>
</evidence>
<dbReference type="InterPro" id="IPR050396">
    <property type="entry name" value="Glycosyltr_51/Transpeptidase"/>
</dbReference>
<protein>
    <submittedName>
        <fullName evidence="18">Glycosyl transferase</fullName>
    </submittedName>
</protein>
<feature type="domain" description="PASTA" evidence="17">
    <location>
        <begin position="677"/>
        <end position="719"/>
    </location>
</feature>
<dbReference type="GO" id="GO:0009002">
    <property type="term" value="F:serine-type D-Ala-D-Ala carboxypeptidase activity"/>
    <property type="evidence" value="ECO:0007669"/>
    <property type="project" value="UniProtKB-EC"/>
</dbReference>
<dbReference type="Gene3D" id="1.10.3810.10">
    <property type="entry name" value="Biosynthetic peptidoglycan transglycosylase-like"/>
    <property type="match status" value="1"/>
</dbReference>
<evidence type="ECO:0000256" key="3">
    <source>
        <dbReference type="ARBA" id="ARBA00022645"/>
    </source>
</evidence>
<organism evidence="18 19">
    <name type="scientific">Senegalimassilia anaerobia</name>
    <dbReference type="NCBI Taxonomy" id="1473216"/>
    <lineage>
        <taxon>Bacteria</taxon>
        <taxon>Bacillati</taxon>
        <taxon>Actinomycetota</taxon>
        <taxon>Coriobacteriia</taxon>
        <taxon>Coriobacteriales</taxon>
        <taxon>Coriobacteriaceae</taxon>
        <taxon>Senegalimassilia</taxon>
    </lineage>
</organism>
<keyword evidence="4" id="KW-0645">Protease</keyword>
<keyword evidence="10" id="KW-0511">Multifunctional enzyme</keyword>
<evidence type="ECO:0000256" key="11">
    <source>
        <dbReference type="ARBA" id="ARBA00023316"/>
    </source>
</evidence>
<evidence type="ECO:0000313" key="19">
    <source>
        <dbReference type="Proteomes" id="UP000253792"/>
    </source>
</evidence>
<dbReference type="FunFam" id="1.10.3810.10:FF:000001">
    <property type="entry name" value="Penicillin-binding protein 1A"/>
    <property type="match status" value="1"/>
</dbReference>
<evidence type="ECO:0000313" key="18">
    <source>
        <dbReference type="EMBL" id="RDB54570.1"/>
    </source>
</evidence>
<dbReference type="Pfam" id="PF00905">
    <property type="entry name" value="Transpeptidase"/>
    <property type="match status" value="1"/>
</dbReference>
<accession>A0A369L4V7</accession>
<dbReference type="GO" id="GO:0006508">
    <property type="term" value="P:proteolysis"/>
    <property type="evidence" value="ECO:0007669"/>
    <property type="project" value="UniProtKB-KW"/>
</dbReference>
<dbReference type="Gene3D" id="3.40.710.10">
    <property type="entry name" value="DD-peptidase/beta-lactamase superfamily"/>
    <property type="match status" value="1"/>
</dbReference>
<keyword evidence="8" id="KW-0133">Cell shape</keyword>
<keyword evidence="19" id="KW-1185">Reference proteome</keyword>
<keyword evidence="6 18" id="KW-0808">Transferase</keyword>
<evidence type="ECO:0000256" key="9">
    <source>
        <dbReference type="ARBA" id="ARBA00022984"/>
    </source>
</evidence>
<comment type="similarity">
    <text evidence="1">In the C-terminal section; belongs to the transpeptidase family.</text>
</comment>
<dbReference type="PANTHER" id="PTHR32282:SF33">
    <property type="entry name" value="PEPTIDOGLYCAN GLYCOSYLTRANSFERASE"/>
    <property type="match status" value="1"/>
</dbReference>
<dbReference type="GO" id="GO:0071555">
    <property type="term" value="P:cell wall organization"/>
    <property type="evidence" value="ECO:0007669"/>
    <property type="project" value="UniProtKB-KW"/>
</dbReference>
<dbReference type="Gene3D" id="3.30.10.20">
    <property type="match status" value="1"/>
</dbReference>
<dbReference type="GO" id="GO:0008658">
    <property type="term" value="F:penicillin binding"/>
    <property type="evidence" value="ECO:0007669"/>
    <property type="project" value="InterPro"/>
</dbReference>
<comment type="catalytic activity">
    <reaction evidence="13">
        <text>[GlcNAc-(1-&gt;4)-Mur2Ac(oyl-L-Ala-gamma-D-Glu-L-Lys-D-Ala-D-Ala)](n)-di-trans,octa-cis-undecaprenyl diphosphate + beta-D-GlcNAc-(1-&gt;4)-Mur2Ac(oyl-L-Ala-gamma-D-Glu-L-Lys-D-Ala-D-Ala)-di-trans,octa-cis-undecaprenyl diphosphate = [GlcNAc-(1-&gt;4)-Mur2Ac(oyl-L-Ala-gamma-D-Glu-L-Lys-D-Ala-D-Ala)](n+1)-di-trans,octa-cis-undecaprenyl diphosphate + di-trans,octa-cis-undecaprenyl diphosphate + H(+)</text>
        <dbReference type="Rhea" id="RHEA:23708"/>
        <dbReference type="Rhea" id="RHEA-COMP:9602"/>
        <dbReference type="Rhea" id="RHEA-COMP:9603"/>
        <dbReference type="ChEBI" id="CHEBI:15378"/>
        <dbReference type="ChEBI" id="CHEBI:58405"/>
        <dbReference type="ChEBI" id="CHEBI:60033"/>
        <dbReference type="ChEBI" id="CHEBI:78435"/>
        <dbReference type="EC" id="2.4.99.28"/>
    </reaction>
</comment>
<proteinExistence type="inferred from homology"/>
<dbReference type="GO" id="GO:0008360">
    <property type="term" value="P:regulation of cell shape"/>
    <property type="evidence" value="ECO:0007669"/>
    <property type="project" value="UniProtKB-KW"/>
</dbReference>
<dbReference type="PANTHER" id="PTHR32282">
    <property type="entry name" value="BINDING PROTEIN TRANSPEPTIDASE, PUTATIVE-RELATED"/>
    <property type="match status" value="1"/>
</dbReference>
<name>A0A369L4V7_9ACTN</name>
<evidence type="ECO:0000256" key="13">
    <source>
        <dbReference type="ARBA" id="ARBA00049902"/>
    </source>
</evidence>
<evidence type="ECO:0000256" key="12">
    <source>
        <dbReference type="ARBA" id="ARBA00034000"/>
    </source>
</evidence>
<feature type="compositionally biased region" description="Low complexity" evidence="14">
    <location>
        <begin position="653"/>
        <end position="673"/>
    </location>
</feature>
<reference evidence="18 19" key="1">
    <citation type="journal article" date="2018" name="Elife">
        <title>Discovery and characterization of a prevalent human gut bacterial enzyme sufficient for the inactivation of a family of plant toxins.</title>
        <authorList>
            <person name="Koppel N."/>
            <person name="Bisanz J.E."/>
            <person name="Pandelia M.E."/>
            <person name="Turnbaugh P.J."/>
            <person name="Balskus E.P."/>
        </authorList>
    </citation>
    <scope>NUCLEOTIDE SEQUENCE [LARGE SCALE GENOMIC DNA]</scope>
    <source>
        <strain evidence="19">anaerobia AP69FAA</strain>
    </source>
</reference>
<dbReference type="InterPro" id="IPR036950">
    <property type="entry name" value="PBP_transglycosylase"/>
</dbReference>
<gene>
    <name evidence="18" type="ORF">C1880_08380</name>
</gene>
<feature type="domain" description="Glycosyl transferase family 51" evidence="16">
    <location>
        <begin position="64"/>
        <end position="238"/>
    </location>
</feature>
<dbReference type="AlphaFoldDB" id="A0A369L4V7"/>
<dbReference type="GO" id="GO:0009252">
    <property type="term" value="P:peptidoglycan biosynthetic process"/>
    <property type="evidence" value="ECO:0007669"/>
    <property type="project" value="UniProtKB-KW"/>
</dbReference>
<dbReference type="STRING" id="1034345.GCA_000236865_01863"/>
<dbReference type="OrthoDB" id="9766909at2"/>
<evidence type="ECO:0000256" key="7">
    <source>
        <dbReference type="ARBA" id="ARBA00022801"/>
    </source>
</evidence>
<evidence type="ECO:0000259" key="16">
    <source>
        <dbReference type="Pfam" id="PF00912"/>
    </source>
</evidence>
<evidence type="ECO:0000256" key="8">
    <source>
        <dbReference type="ARBA" id="ARBA00022960"/>
    </source>
</evidence>
<dbReference type="Pfam" id="PF03793">
    <property type="entry name" value="PASTA"/>
    <property type="match status" value="1"/>
</dbReference>
<dbReference type="EMBL" id="PPTP01000008">
    <property type="protein sequence ID" value="RDB54570.1"/>
    <property type="molecule type" value="Genomic_DNA"/>
</dbReference>
<dbReference type="InterPro" id="IPR001264">
    <property type="entry name" value="Glyco_trans_51"/>
</dbReference>
<dbReference type="InterPro" id="IPR023346">
    <property type="entry name" value="Lysozyme-like_dom_sf"/>
</dbReference>
<dbReference type="GO" id="GO:0008955">
    <property type="term" value="F:peptidoglycan glycosyltransferase activity"/>
    <property type="evidence" value="ECO:0007669"/>
    <property type="project" value="UniProtKB-EC"/>
</dbReference>
<evidence type="ECO:0000256" key="5">
    <source>
        <dbReference type="ARBA" id="ARBA00022676"/>
    </source>
</evidence>
<keyword evidence="7" id="KW-0378">Hydrolase</keyword>
<evidence type="ECO:0000256" key="2">
    <source>
        <dbReference type="ARBA" id="ARBA00007739"/>
    </source>
</evidence>
<evidence type="ECO:0000259" key="17">
    <source>
        <dbReference type="Pfam" id="PF03793"/>
    </source>
</evidence>
<comment type="catalytic activity">
    <reaction evidence="12">
        <text>Preferential cleavage: (Ac)2-L-Lys-D-Ala-|-D-Ala. Also transpeptidation of peptidyl-alanyl moieties that are N-acyl substituents of D-alanine.</text>
        <dbReference type="EC" id="3.4.16.4"/>
    </reaction>
</comment>
<keyword evidence="5" id="KW-0328">Glycosyltransferase</keyword>
<dbReference type="InterPro" id="IPR005543">
    <property type="entry name" value="PASTA_dom"/>
</dbReference>
<dbReference type="Pfam" id="PF00912">
    <property type="entry name" value="Transgly"/>
    <property type="match status" value="1"/>
</dbReference>
<evidence type="ECO:0000256" key="4">
    <source>
        <dbReference type="ARBA" id="ARBA00022670"/>
    </source>
</evidence>
<dbReference type="Proteomes" id="UP000253792">
    <property type="component" value="Unassembled WGS sequence"/>
</dbReference>
<dbReference type="InterPro" id="IPR012338">
    <property type="entry name" value="Beta-lactam/transpept-like"/>
</dbReference>
<keyword evidence="3" id="KW-0121">Carboxypeptidase</keyword>
<evidence type="ECO:0000256" key="10">
    <source>
        <dbReference type="ARBA" id="ARBA00023268"/>
    </source>
</evidence>
<evidence type="ECO:0000256" key="1">
    <source>
        <dbReference type="ARBA" id="ARBA00007090"/>
    </source>
</evidence>
<evidence type="ECO:0000259" key="15">
    <source>
        <dbReference type="Pfam" id="PF00905"/>
    </source>
</evidence>
<sequence length="733" mass="78368">MRTHAAAWLLLVAVVCLCFMGYWGAKGALRVMDSWCDDLPPIEDTDFTNHARESVMYAADGSTVLAEFQLEKRDPVESGQVSNLVKQATVDTEDVRFYQHGGVDLPGIARAFVNNLAGGSLEGASTITQQLVRNTVLTQEANEISIERKVREAQLAMDLEKQYSKDELLMMYLNTVNYGDGCYGIQAAAQNYFQTDAVDLSLTQAATLAGIPQSPTFLNPKTYPDAALERRNLVLERMLSAGDITQEQCDAAQAEPLNLDPAPEVPEDGIYAYPYFTSYVRNLLMEEDNPFGCSYASLFEGGLTIRTTLNPSLQDDAEAACDAQRARMSGDLDASLVAIDPATGYVEAMVGGSDYDISQVNIATGTGGGGRQAGSTFKAFTLAAAIEKGISPQTRIDCSSPMTKEVDGREQTFENFDNIDYGVRTIQSATAVSANTGYLRLSEEIGQAATTEMAERLGVESPMSTVYTTTLGVASVTPLDMANAYATLASGGTKREPVVITEIEDKDGNIIYKADDASKRVISEEVAGATTSVLRRVFEASDGTAQTAKLGNNQPVAGKTGTSTDFADHWLVGYTPSLSVATWIGNPAGSIATDTQLNCNALWKDFMDRACAGKAVEQFPETKAPSYNNAFNEKQKAALGAEEEKSSDKQTPTAITSGSQTATSSQASGTANAKTPPDATGKTLEEAKGLLKDWKAGSVTEYSSTVPKDSVIRQYIASDGMVVVVLSTGPKTN</sequence>
<feature type="region of interest" description="Disordered" evidence="14">
    <location>
        <begin position="637"/>
        <end position="681"/>
    </location>
</feature>
<feature type="domain" description="Penicillin-binding protein transpeptidase" evidence="15">
    <location>
        <begin position="335"/>
        <end position="577"/>
    </location>
</feature>
<dbReference type="SUPFAM" id="SSF53955">
    <property type="entry name" value="Lysozyme-like"/>
    <property type="match status" value="1"/>
</dbReference>
<dbReference type="SUPFAM" id="SSF56601">
    <property type="entry name" value="beta-lactamase/transpeptidase-like"/>
    <property type="match status" value="1"/>
</dbReference>
<dbReference type="GO" id="GO:0030288">
    <property type="term" value="C:outer membrane-bounded periplasmic space"/>
    <property type="evidence" value="ECO:0007669"/>
    <property type="project" value="TreeGrafter"/>
</dbReference>
<dbReference type="RefSeq" id="WP_114621098.1">
    <property type="nucleotide sequence ID" value="NZ_PPTP01000008.1"/>
</dbReference>